<feature type="domain" description="BRCT" evidence="2">
    <location>
        <begin position="173"/>
        <end position="263"/>
    </location>
</feature>
<reference evidence="3 4" key="1">
    <citation type="submission" date="2019-08" db="EMBL/GenBank/DDBJ databases">
        <title>Whole genome of Aphis craccivora.</title>
        <authorList>
            <person name="Voronova N.V."/>
            <person name="Shulinski R.S."/>
            <person name="Bandarenka Y.V."/>
            <person name="Zhorov D.G."/>
            <person name="Warner D."/>
        </authorList>
    </citation>
    <scope>NUCLEOTIDE SEQUENCE [LARGE SCALE GENOMIC DNA]</scope>
    <source>
        <strain evidence="3">180601</strain>
        <tissue evidence="3">Whole Body</tissue>
    </source>
</reference>
<protein>
    <submittedName>
        <fullName evidence="3">Microcephalin</fullName>
    </submittedName>
</protein>
<dbReference type="InterPro" id="IPR036420">
    <property type="entry name" value="BRCT_dom_sf"/>
</dbReference>
<feature type="region of interest" description="Disordered" evidence="1">
    <location>
        <begin position="319"/>
        <end position="340"/>
    </location>
</feature>
<dbReference type="InterPro" id="IPR001357">
    <property type="entry name" value="BRCT_dom"/>
</dbReference>
<organism evidence="3 4">
    <name type="scientific">Aphis craccivora</name>
    <name type="common">Cowpea aphid</name>
    <dbReference type="NCBI Taxonomy" id="307492"/>
    <lineage>
        <taxon>Eukaryota</taxon>
        <taxon>Metazoa</taxon>
        <taxon>Ecdysozoa</taxon>
        <taxon>Arthropoda</taxon>
        <taxon>Hexapoda</taxon>
        <taxon>Insecta</taxon>
        <taxon>Pterygota</taxon>
        <taxon>Neoptera</taxon>
        <taxon>Paraneoptera</taxon>
        <taxon>Hemiptera</taxon>
        <taxon>Sternorrhyncha</taxon>
        <taxon>Aphidomorpha</taxon>
        <taxon>Aphidoidea</taxon>
        <taxon>Aphididae</taxon>
        <taxon>Aphidini</taxon>
        <taxon>Aphis</taxon>
        <taxon>Aphis</taxon>
    </lineage>
</organism>
<dbReference type="SUPFAM" id="SSF52113">
    <property type="entry name" value="BRCT domain"/>
    <property type="match status" value="1"/>
</dbReference>
<gene>
    <name evidence="3" type="ORF">FWK35_00001828</name>
</gene>
<comment type="caution">
    <text evidence="3">The sequence shown here is derived from an EMBL/GenBank/DDBJ whole genome shotgun (WGS) entry which is preliminary data.</text>
</comment>
<dbReference type="Gene3D" id="3.40.50.10190">
    <property type="entry name" value="BRCT domain"/>
    <property type="match status" value="1"/>
</dbReference>
<evidence type="ECO:0000313" key="4">
    <source>
        <dbReference type="Proteomes" id="UP000478052"/>
    </source>
</evidence>
<name>A0A6G0ZLX8_APHCR</name>
<sequence length="340" mass="38951">MSSQKKSRRTYSHKKRKLHYDSDEISLDRNLEVCIDCAFEKNSQTSSTNQIDLFGEIIPPVVCISNADANKKSVKKTPRKTPVSRKKKLPYEDNLIDTPVTRPKRVFIPTPMMMKATTEAQKELYSFTNSSPSNVSIVSTDSLNVSGVQSLQDSPITTIRNEPNIKKENNDMKSQQVLKGFVFFVDYKMDNNHCDPNFVNHLTSLGANVEKTFNRKVTHVMFCDGYRSTYKKAVERNIPLVSARWTEYSKRANKLLDPADYPPVGMEKYTKTPSKIINIPKCETYKKFLEPSYIEQLQLSKLKCDILFEQFNLSINRDKGNEEKCSNNDSTPQTSIVNEQ</sequence>
<dbReference type="OrthoDB" id="2384350at2759"/>
<dbReference type="PROSITE" id="PS50172">
    <property type="entry name" value="BRCT"/>
    <property type="match status" value="1"/>
</dbReference>
<evidence type="ECO:0000313" key="3">
    <source>
        <dbReference type="EMBL" id="KAF0772155.1"/>
    </source>
</evidence>
<dbReference type="GO" id="GO:0000278">
    <property type="term" value="P:mitotic cell cycle"/>
    <property type="evidence" value="ECO:0007669"/>
    <property type="project" value="TreeGrafter"/>
</dbReference>
<proteinExistence type="predicted"/>
<dbReference type="InterPro" id="IPR022047">
    <property type="entry name" value="Microcephalin-like"/>
</dbReference>
<dbReference type="PANTHER" id="PTHR14625">
    <property type="entry name" value="MICROCEPHALIN"/>
    <property type="match status" value="1"/>
</dbReference>
<dbReference type="Pfam" id="PF12738">
    <property type="entry name" value="PTCB-BRCT"/>
    <property type="match status" value="1"/>
</dbReference>
<accession>A0A6G0ZLX8</accession>
<dbReference type="EMBL" id="VUJU01000211">
    <property type="protein sequence ID" value="KAF0772155.1"/>
    <property type="molecule type" value="Genomic_DNA"/>
</dbReference>
<keyword evidence="4" id="KW-1185">Reference proteome</keyword>
<feature type="compositionally biased region" description="Polar residues" evidence="1">
    <location>
        <begin position="327"/>
        <end position="340"/>
    </location>
</feature>
<feature type="non-terminal residue" evidence="3">
    <location>
        <position position="340"/>
    </location>
</feature>
<dbReference type="CDD" id="cd17716">
    <property type="entry name" value="BRCT_microcephalin_rpt1"/>
    <property type="match status" value="1"/>
</dbReference>
<dbReference type="PANTHER" id="PTHR14625:SF3">
    <property type="entry name" value="MICROCEPHALIN"/>
    <property type="match status" value="1"/>
</dbReference>
<dbReference type="Proteomes" id="UP000478052">
    <property type="component" value="Unassembled WGS sequence"/>
</dbReference>
<evidence type="ECO:0000259" key="2">
    <source>
        <dbReference type="PROSITE" id="PS50172"/>
    </source>
</evidence>
<dbReference type="AlphaFoldDB" id="A0A6G0ZLX8"/>
<evidence type="ECO:0000256" key="1">
    <source>
        <dbReference type="SAM" id="MobiDB-lite"/>
    </source>
</evidence>